<keyword evidence="6" id="KW-1185">Reference proteome</keyword>
<protein>
    <recommendedName>
        <fullName evidence="7">DUF1588 domain-containing protein</fullName>
    </recommendedName>
</protein>
<evidence type="ECO:0008006" key="7">
    <source>
        <dbReference type="Google" id="ProtNLM"/>
    </source>
</evidence>
<dbReference type="EMBL" id="CP036273">
    <property type="protein sequence ID" value="QDU19758.1"/>
    <property type="molecule type" value="Genomic_DNA"/>
</dbReference>
<evidence type="ECO:0000313" key="6">
    <source>
        <dbReference type="Proteomes" id="UP000319576"/>
    </source>
</evidence>
<proteinExistence type="predicted"/>
<feature type="domain" description="DUF1585" evidence="2">
    <location>
        <begin position="1154"/>
        <end position="1222"/>
    </location>
</feature>
<evidence type="ECO:0000259" key="2">
    <source>
        <dbReference type="Pfam" id="PF07624"/>
    </source>
</evidence>
<feature type="domain" description="DUF1592" evidence="4">
    <location>
        <begin position="866"/>
        <end position="991"/>
    </location>
</feature>
<gene>
    <name evidence="5" type="ORF">ETAA1_16950</name>
</gene>
<dbReference type="InterPro" id="IPR013042">
    <property type="entry name" value="DUF1592"/>
</dbReference>
<feature type="signal peptide" evidence="1">
    <location>
        <begin position="1"/>
        <end position="21"/>
    </location>
</feature>
<dbReference type="KEGG" id="uli:ETAA1_16950"/>
<dbReference type="Pfam" id="PF07624">
    <property type="entry name" value="PSD2"/>
    <property type="match status" value="1"/>
</dbReference>
<dbReference type="Pfam" id="PF07631">
    <property type="entry name" value="PSD4"/>
    <property type="match status" value="1"/>
</dbReference>
<dbReference type="Pfam" id="PF07627">
    <property type="entry name" value="PSCyt3"/>
    <property type="match status" value="1"/>
</dbReference>
<feature type="domain" description="DUF1588" evidence="3">
    <location>
        <begin position="1017"/>
        <end position="1110"/>
    </location>
</feature>
<dbReference type="AlphaFoldDB" id="A0A517XQH2"/>
<accession>A0A517XQH2</accession>
<evidence type="ECO:0000259" key="3">
    <source>
        <dbReference type="Pfam" id="PF07627"/>
    </source>
</evidence>
<reference evidence="5 6" key="1">
    <citation type="submission" date="2019-02" db="EMBL/GenBank/DDBJ databases">
        <title>Deep-cultivation of Planctomycetes and their phenomic and genomic characterization uncovers novel biology.</title>
        <authorList>
            <person name="Wiegand S."/>
            <person name="Jogler M."/>
            <person name="Boedeker C."/>
            <person name="Pinto D."/>
            <person name="Vollmers J."/>
            <person name="Rivas-Marin E."/>
            <person name="Kohn T."/>
            <person name="Peeters S.H."/>
            <person name="Heuer A."/>
            <person name="Rast P."/>
            <person name="Oberbeckmann S."/>
            <person name="Bunk B."/>
            <person name="Jeske O."/>
            <person name="Meyerdierks A."/>
            <person name="Storesund J.E."/>
            <person name="Kallscheuer N."/>
            <person name="Luecker S."/>
            <person name="Lage O.M."/>
            <person name="Pohl T."/>
            <person name="Merkel B.J."/>
            <person name="Hornburger P."/>
            <person name="Mueller R.-W."/>
            <person name="Bruemmer F."/>
            <person name="Labrenz M."/>
            <person name="Spormann A.M."/>
            <person name="Op den Camp H."/>
            <person name="Overmann J."/>
            <person name="Amann R."/>
            <person name="Jetten M.S.M."/>
            <person name="Mascher T."/>
            <person name="Medema M.H."/>
            <person name="Devos D.P."/>
            <person name="Kaster A.-K."/>
            <person name="Ovreas L."/>
            <person name="Rohde M."/>
            <person name="Galperin M.Y."/>
            <person name="Jogler C."/>
        </authorList>
    </citation>
    <scope>NUCLEOTIDE SEQUENCE [LARGE SCALE GENOMIC DNA]</scope>
    <source>
        <strain evidence="5 6">ETA_A1</strain>
    </source>
</reference>
<evidence type="ECO:0000259" key="4">
    <source>
        <dbReference type="Pfam" id="PF07631"/>
    </source>
</evidence>
<dbReference type="OrthoDB" id="220161at2"/>
<keyword evidence="1" id="KW-0732">Signal</keyword>
<name>A0A517XQH2_9BACT</name>
<dbReference type="Proteomes" id="UP000319576">
    <property type="component" value="Chromosome"/>
</dbReference>
<organism evidence="5 6">
    <name type="scientific">Urbifossiella limnaea</name>
    <dbReference type="NCBI Taxonomy" id="2528023"/>
    <lineage>
        <taxon>Bacteria</taxon>
        <taxon>Pseudomonadati</taxon>
        <taxon>Planctomycetota</taxon>
        <taxon>Planctomycetia</taxon>
        <taxon>Gemmatales</taxon>
        <taxon>Gemmataceae</taxon>
        <taxon>Urbifossiella</taxon>
    </lineage>
</organism>
<dbReference type="RefSeq" id="WP_145236216.1">
    <property type="nucleotide sequence ID" value="NZ_CP036273.1"/>
</dbReference>
<dbReference type="InterPro" id="IPR013039">
    <property type="entry name" value="DUF1588"/>
</dbReference>
<evidence type="ECO:0000313" key="5">
    <source>
        <dbReference type="EMBL" id="QDU19758.1"/>
    </source>
</evidence>
<evidence type="ECO:0000256" key="1">
    <source>
        <dbReference type="SAM" id="SignalP"/>
    </source>
</evidence>
<sequence length="1233" mass="132535" precursor="true">MRNVLGTVFCLAMFGTAAVRAGEGPAANTPDEARRLAQDKSGRLILDHLTALSPEAAKELARHDGWLSLNGLMSLSHETAEALAAQKGQLHLDGLTALSPEAARALARHNGELSLNGLTSLSDDLAAPLAKHTGGRLYLKGVKSLSTEVGKALAQRKGGGPSNQVRLDGVQALTVEAAAALAEMHGHNWDGRLPAMTTVPDDVARALAKRQGGLSLEGLTSLSEEAAKALQGRLAGNLPRLTSLTVESAKAIAGPVPGQFHRTLVLDGLTALPDDIALAIGGKDSRGNLHLNGLTTLTPVAAKAVCQREGDLYLDGLTTIPDDTLKAITEHTSPGYARPVVFLRGLTTLSGDGAAVLAAWPKWSGELPALTALSGTTAAALASSRKWDGKLPAVKALSADAARALARRRGDLSLDGLADVSDEAAVALAEHHGGTLSLNGLKTLSDTAAAALGRHDGRLSLAGLAALSDAAAGALARHPGDWLILDGLTTLTDPAAKALAQHPGVVSLDGLTALDPETLATLRAGRRVRLPEKFRTAVVHQPATADAKTVRAFLETHCAGCHDGRLKSGEFTLAALDRDDVAGRVAYASILERLRAGDMPPPLTKDRPDAAAAAGVMRWVEARLDTPLPGKPAYYPVREKPIDGNRLPNAILFGGPRGPSVPPPPRLWRLSPAAYTRWLGEFNANGLQQPFGVIPDAGFRDFASLYAPDEGATGLLLSNAEQVVAAQVRAHQLVNVNDHPAAAKEALWPTEARLKAATAAERASLKSGVRVRQGNGTFAPLLHPHVRANKEELEKAVRQQYQTAIARQPGEKELASVLALYDEIARDGDFALAGRTILMAPMLTPEAILRFEVGGGAEVRPGVRMLSPRETAFALSLALSSRRDPGLLTAAAQGRLTTREEVAEAVRRILDDPKIDKSLVLWFFREFFDYYRAPEVFKDPLPDYLHRRGIGYNPQSYVADTDFAILNILAHDRDVLKELLTTTASFHSHELFRPDGSIFRHLPPVAGENRRDPRPDRVGILMQPSWLVAWSTNFHNDIVRRGRWVRERLLGGRVPDLPVNAAAMIPDDPHRTLRQRQMATREPQCWKCHYRMDDLGLPFENATHYGFPRRAEEVLDLEAVPRGNDTRAKICRDAPLDTTGFIAFSGDPRLDGPVKDAPEMLRRLAQSGRVRQIFIRHAFRFFLGRNETPGDAPTLQEAEKAYLDGGGSFKALLVSLLASESFLYRTVPPGETK</sequence>
<feature type="chain" id="PRO_5021907313" description="DUF1588 domain-containing protein" evidence="1">
    <location>
        <begin position="22"/>
        <end position="1233"/>
    </location>
</feature>
<dbReference type="InterPro" id="IPR011478">
    <property type="entry name" value="DUF1585"/>
</dbReference>